<comment type="caution">
    <text evidence="2">The sequence shown here is derived from an EMBL/GenBank/DDBJ whole genome shotgun (WGS) entry which is preliminary data.</text>
</comment>
<sequence length="225" mass="26543">MSNLEISISKQRRKQQRKLNQIQQHSKKQEKQINHNNPSKIPVRQQKKVKKSDNLSQIQTQKNIKEVVQIQLFVDPANIELTRKKQRLCEDQIKKQIEIKKQQIHENSYNNKLIKTEFQQTKENYTESQIRDNRYNSFNSNIIKVHPFSEEPFIVDLNSESLFDKSSVKTPPPGFSIRKKFNLSKAIPTFPDQNTYFSSNKINSSSEIISPDESKVLYFHNKINK</sequence>
<proteinExistence type="predicted"/>
<name>A0ABR2L7R6_9EUKA</name>
<gene>
    <name evidence="2" type="ORF">M9Y10_001725</name>
</gene>
<evidence type="ECO:0000256" key="1">
    <source>
        <dbReference type="SAM" id="MobiDB-lite"/>
    </source>
</evidence>
<reference evidence="2 3" key="1">
    <citation type="submission" date="2024-04" db="EMBL/GenBank/DDBJ databases">
        <title>Tritrichomonas musculus Genome.</title>
        <authorList>
            <person name="Alves-Ferreira E."/>
            <person name="Grigg M."/>
            <person name="Lorenzi H."/>
            <person name="Galac M."/>
        </authorList>
    </citation>
    <scope>NUCLEOTIDE SEQUENCE [LARGE SCALE GENOMIC DNA]</scope>
    <source>
        <strain evidence="2 3">EAF2021</strain>
    </source>
</reference>
<evidence type="ECO:0000313" key="3">
    <source>
        <dbReference type="Proteomes" id="UP001470230"/>
    </source>
</evidence>
<accession>A0ABR2L7R6</accession>
<feature type="region of interest" description="Disordered" evidence="1">
    <location>
        <begin position="1"/>
        <end position="56"/>
    </location>
</feature>
<evidence type="ECO:0000313" key="2">
    <source>
        <dbReference type="EMBL" id="KAK8899409.1"/>
    </source>
</evidence>
<protein>
    <submittedName>
        <fullName evidence="2">Uncharacterized protein</fullName>
    </submittedName>
</protein>
<dbReference type="EMBL" id="JAPFFF010000001">
    <property type="protein sequence ID" value="KAK8899409.1"/>
    <property type="molecule type" value="Genomic_DNA"/>
</dbReference>
<organism evidence="2 3">
    <name type="scientific">Tritrichomonas musculus</name>
    <dbReference type="NCBI Taxonomy" id="1915356"/>
    <lineage>
        <taxon>Eukaryota</taxon>
        <taxon>Metamonada</taxon>
        <taxon>Parabasalia</taxon>
        <taxon>Tritrichomonadida</taxon>
        <taxon>Tritrichomonadidae</taxon>
        <taxon>Tritrichomonas</taxon>
    </lineage>
</organism>
<keyword evidence="3" id="KW-1185">Reference proteome</keyword>
<dbReference type="Proteomes" id="UP001470230">
    <property type="component" value="Unassembled WGS sequence"/>
</dbReference>